<comment type="caution">
    <text evidence="1">The sequence shown here is derived from an EMBL/GenBank/DDBJ whole genome shotgun (WGS) entry which is preliminary data.</text>
</comment>
<accession>A0ACC1BIP3</accession>
<dbReference type="EMBL" id="CM047900">
    <property type="protein sequence ID" value="KAJ0098802.1"/>
    <property type="molecule type" value="Genomic_DNA"/>
</dbReference>
<organism evidence="1 2">
    <name type="scientific">Pistacia atlantica</name>
    <dbReference type="NCBI Taxonomy" id="434234"/>
    <lineage>
        <taxon>Eukaryota</taxon>
        <taxon>Viridiplantae</taxon>
        <taxon>Streptophyta</taxon>
        <taxon>Embryophyta</taxon>
        <taxon>Tracheophyta</taxon>
        <taxon>Spermatophyta</taxon>
        <taxon>Magnoliopsida</taxon>
        <taxon>eudicotyledons</taxon>
        <taxon>Gunneridae</taxon>
        <taxon>Pentapetalae</taxon>
        <taxon>rosids</taxon>
        <taxon>malvids</taxon>
        <taxon>Sapindales</taxon>
        <taxon>Anacardiaceae</taxon>
        <taxon>Pistacia</taxon>
    </lineage>
</organism>
<name>A0ACC1BIP3_9ROSI</name>
<dbReference type="Proteomes" id="UP001164250">
    <property type="component" value="Chromosome 4"/>
</dbReference>
<reference evidence="2" key="1">
    <citation type="journal article" date="2023" name="G3 (Bethesda)">
        <title>Genome assembly and association tests identify interacting loci associated with vigor, precocity, and sex in interspecific pistachio rootstocks.</title>
        <authorList>
            <person name="Palmer W."/>
            <person name="Jacygrad E."/>
            <person name="Sagayaradj S."/>
            <person name="Cavanaugh K."/>
            <person name="Han R."/>
            <person name="Bertier L."/>
            <person name="Beede B."/>
            <person name="Kafkas S."/>
            <person name="Golino D."/>
            <person name="Preece J."/>
            <person name="Michelmore R."/>
        </authorList>
    </citation>
    <scope>NUCLEOTIDE SEQUENCE [LARGE SCALE GENOMIC DNA]</scope>
</reference>
<sequence length="378" mass="41910">MSNGGGESGSKHEQSQGKRKSGGDDFAQAIAKIAVAQVCERVGFQTFQQSALGTLSEIAVRYIHHIGKTAHFYANLAGRTEVNAFDIFQGLEDLGSTQGFLGASDIDHCLTSSGVVRELIQYVNEVQEIPFAYSIPRFPVVKDRKLSSSFLQIGEEPPDEHIPAWLPAFPDPQTYLQLPTRNERETDSETEKIELGRQQRKMEMSMLNLQQQFSGSGPQGPSSVAHGDNPKDKQAAESNPFLSEPLHFEEKEVSSVAVPAKLSKEVASKTPVAENCGVVNHVSVLQTFAPAIEAMKNKLCDSEEEQEKVLMNQRPAVQFKIGLGKKSLSKPLKLGPQHRDVEMISPWFCKDFEKDEKKRRAEKILKDSMENTQELAQL</sequence>
<evidence type="ECO:0000313" key="2">
    <source>
        <dbReference type="Proteomes" id="UP001164250"/>
    </source>
</evidence>
<proteinExistence type="predicted"/>
<evidence type="ECO:0000313" key="1">
    <source>
        <dbReference type="EMBL" id="KAJ0098802.1"/>
    </source>
</evidence>
<keyword evidence="2" id="KW-1185">Reference proteome</keyword>
<protein>
    <submittedName>
        <fullName evidence="1">Uncharacterized protein</fullName>
    </submittedName>
</protein>
<gene>
    <name evidence="1" type="ORF">Patl1_21694</name>
</gene>